<gene>
    <name evidence="2" type="ORF">IQ251_12485</name>
</gene>
<evidence type="ECO:0000259" key="1">
    <source>
        <dbReference type="Pfam" id="PF04069"/>
    </source>
</evidence>
<name>A0A929FY17_9PSEU</name>
<dbReference type="GO" id="GO:0043190">
    <property type="term" value="C:ATP-binding cassette (ABC) transporter complex"/>
    <property type="evidence" value="ECO:0007669"/>
    <property type="project" value="InterPro"/>
</dbReference>
<dbReference type="AlphaFoldDB" id="A0A929FY17"/>
<dbReference type="RefSeq" id="WP_193928700.1">
    <property type="nucleotide sequence ID" value="NZ_JADEYC010000019.1"/>
</dbReference>
<dbReference type="GO" id="GO:0022857">
    <property type="term" value="F:transmembrane transporter activity"/>
    <property type="evidence" value="ECO:0007669"/>
    <property type="project" value="InterPro"/>
</dbReference>
<dbReference type="CDD" id="cd13640">
    <property type="entry name" value="PBP2_ChoX"/>
    <property type="match status" value="1"/>
</dbReference>
<dbReference type="Gene3D" id="3.40.190.10">
    <property type="entry name" value="Periplasmic binding protein-like II"/>
    <property type="match status" value="1"/>
</dbReference>
<feature type="domain" description="ABC-type glycine betaine transport system substrate-binding" evidence="1">
    <location>
        <begin position="39"/>
        <end position="289"/>
    </location>
</feature>
<sequence length="312" mass="34434">MASRTRTHIVAALAVIALVVPAGCSWEKGFQGAEPEPDEVRLVQQPWEDLVVENEIVRQVLGELGYRTRVQELSVPLGAQALANDQADAYLGNWWPSQESVFERHLATEKVDVAGTIVTGSEYAPAVPEAVAEKYGVRSLADLDEKGDLFDRQILGIEPGSPGNDYIANAIEADAYGLGDWQLVQSSTAAMLSEVERRVDEGKPIVFLGWKPHWMNLEWDLHYLDDPERVWPGAGGIRTVFSEDFAAREPDIARFLSQIRVDQGTASTWIHQLSKEQIPKEKIAADWIRANPDEVRSWLRGVRAADGGPAAG</sequence>
<proteinExistence type="predicted"/>
<dbReference type="GO" id="GO:0042597">
    <property type="term" value="C:periplasmic space"/>
    <property type="evidence" value="ECO:0007669"/>
    <property type="project" value="InterPro"/>
</dbReference>
<dbReference type="InterPro" id="IPR007210">
    <property type="entry name" value="ABC_Gly_betaine_transp_sub-bd"/>
</dbReference>
<dbReference type="Proteomes" id="UP000598360">
    <property type="component" value="Unassembled WGS sequence"/>
</dbReference>
<dbReference type="EMBL" id="JADEYC010000019">
    <property type="protein sequence ID" value="MBE9375261.1"/>
    <property type="molecule type" value="Genomic_DNA"/>
</dbReference>
<keyword evidence="3" id="KW-1185">Reference proteome</keyword>
<dbReference type="Pfam" id="PF04069">
    <property type="entry name" value="OpuAC"/>
    <property type="match status" value="1"/>
</dbReference>
<evidence type="ECO:0000313" key="2">
    <source>
        <dbReference type="EMBL" id="MBE9375261.1"/>
    </source>
</evidence>
<organism evidence="2 3">
    <name type="scientific">Saccharopolyspora montiporae</name>
    <dbReference type="NCBI Taxonomy" id="2781240"/>
    <lineage>
        <taxon>Bacteria</taxon>
        <taxon>Bacillati</taxon>
        <taxon>Actinomycetota</taxon>
        <taxon>Actinomycetes</taxon>
        <taxon>Pseudonocardiales</taxon>
        <taxon>Pseudonocardiaceae</taxon>
        <taxon>Saccharopolyspora</taxon>
    </lineage>
</organism>
<dbReference type="InterPro" id="IPR017783">
    <property type="entry name" value="ABC_choline_sub-bd"/>
</dbReference>
<dbReference type="GO" id="GO:0015871">
    <property type="term" value="P:choline transport"/>
    <property type="evidence" value="ECO:0007669"/>
    <property type="project" value="InterPro"/>
</dbReference>
<dbReference type="GO" id="GO:0033265">
    <property type="term" value="F:choline binding"/>
    <property type="evidence" value="ECO:0007669"/>
    <property type="project" value="InterPro"/>
</dbReference>
<protein>
    <submittedName>
        <fullName evidence="2">ABC transporter substrate-binding protein</fullName>
    </submittedName>
</protein>
<reference evidence="2" key="1">
    <citation type="submission" date="2020-10" db="EMBL/GenBank/DDBJ databases">
        <title>Diversity and distribution of actinomycetes associated with coral in the coast of Hainan.</title>
        <authorList>
            <person name="Li F."/>
        </authorList>
    </citation>
    <scope>NUCLEOTIDE SEQUENCE</scope>
    <source>
        <strain evidence="2">HNM0983</strain>
    </source>
</reference>
<accession>A0A929FY17</accession>
<evidence type="ECO:0000313" key="3">
    <source>
        <dbReference type="Proteomes" id="UP000598360"/>
    </source>
</evidence>
<dbReference type="Gene3D" id="3.40.190.100">
    <property type="entry name" value="Glycine betaine-binding periplasmic protein, domain 2"/>
    <property type="match status" value="1"/>
</dbReference>
<dbReference type="SUPFAM" id="SSF53850">
    <property type="entry name" value="Periplasmic binding protein-like II"/>
    <property type="match status" value="1"/>
</dbReference>
<comment type="caution">
    <text evidence="2">The sequence shown here is derived from an EMBL/GenBank/DDBJ whole genome shotgun (WGS) entry which is preliminary data.</text>
</comment>